<protein>
    <recommendedName>
        <fullName evidence="1">N-acetyltransferase domain-containing protein</fullName>
    </recommendedName>
</protein>
<dbReference type="Proteomes" id="UP001501509">
    <property type="component" value="Unassembled WGS sequence"/>
</dbReference>
<dbReference type="InterPro" id="IPR000182">
    <property type="entry name" value="GNAT_dom"/>
</dbReference>
<dbReference type="Pfam" id="PF00583">
    <property type="entry name" value="Acetyltransf_1"/>
    <property type="match status" value="1"/>
</dbReference>
<feature type="domain" description="N-acetyltransferase" evidence="1">
    <location>
        <begin position="194"/>
        <end position="363"/>
    </location>
</feature>
<accession>A0ABP6CZV7</accession>
<dbReference type="Gene3D" id="3.40.630.30">
    <property type="match status" value="1"/>
</dbReference>
<name>A0ABP6CZV7_9ACTN</name>
<dbReference type="InterPro" id="IPR016181">
    <property type="entry name" value="Acyl_CoA_acyltransferase"/>
</dbReference>
<dbReference type="PANTHER" id="PTHR41368:SF1">
    <property type="entry name" value="PROTEIN YGHO"/>
    <property type="match status" value="1"/>
</dbReference>
<gene>
    <name evidence="2" type="ORF">GCM10010411_77310</name>
</gene>
<comment type="caution">
    <text evidence="2">The sequence shown here is derived from an EMBL/GenBank/DDBJ whole genome shotgun (WGS) entry which is preliminary data.</text>
</comment>
<dbReference type="PROSITE" id="PS51186">
    <property type="entry name" value="GNAT"/>
    <property type="match status" value="1"/>
</dbReference>
<dbReference type="SUPFAM" id="SSF55729">
    <property type="entry name" value="Acyl-CoA N-acyltransferases (Nat)"/>
    <property type="match status" value="1"/>
</dbReference>
<dbReference type="PANTHER" id="PTHR41368">
    <property type="entry name" value="PROTEIN YGHO"/>
    <property type="match status" value="1"/>
</dbReference>
<evidence type="ECO:0000313" key="3">
    <source>
        <dbReference type="Proteomes" id="UP001501509"/>
    </source>
</evidence>
<reference evidence="3" key="1">
    <citation type="journal article" date="2019" name="Int. J. Syst. Evol. Microbiol.">
        <title>The Global Catalogue of Microorganisms (GCM) 10K type strain sequencing project: providing services to taxonomists for standard genome sequencing and annotation.</title>
        <authorList>
            <consortium name="The Broad Institute Genomics Platform"/>
            <consortium name="The Broad Institute Genome Sequencing Center for Infectious Disease"/>
            <person name="Wu L."/>
            <person name="Ma J."/>
        </authorList>
    </citation>
    <scope>NUCLEOTIDE SEQUENCE [LARGE SCALE GENOMIC DNA]</scope>
    <source>
        <strain evidence="3">JCM 6833</strain>
    </source>
</reference>
<dbReference type="EMBL" id="BAAATD010000014">
    <property type="protein sequence ID" value="GAA2628544.1"/>
    <property type="molecule type" value="Genomic_DNA"/>
</dbReference>
<dbReference type="InterPro" id="IPR039968">
    <property type="entry name" value="BcerS-like"/>
</dbReference>
<keyword evidence="3" id="KW-1185">Reference proteome</keyword>
<evidence type="ECO:0000313" key="2">
    <source>
        <dbReference type="EMBL" id="GAA2628544.1"/>
    </source>
</evidence>
<evidence type="ECO:0000259" key="1">
    <source>
        <dbReference type="PROSITE" id="PS51186"/>
    </source>
</evidence>
<sequence>MSPVTGPIALSAFIEVPYRLYRDDACWVPPRRGDCRRLLDRRRNRFFEYGDVGLFVARRGRTVLGRIAAIHNRRHPCEGFFGQFECVDDLAAARALFRAAGEWLGERGLSSMLGPVNLTTNDECGTLMEGFHLPPALLTAYNPPYHQALLRGCGLTKAKDLYSWEWMAEGSRFPASVGRIAARAERGGVTVRHVDLSDFRAELERVRTLVNLSLGANWGFQPFSDREFDELALRLRPWLRPEFLLIAEVGGRPAGTALGVPDVNRALAAARGALPGTGLLRILRAARRIDHGRFLLMGVLPEHRLRGVEALLLARLEAAARQAGLRSVEISWTLEDNHHLNRAFERFGCRRTKVHRLWHRDLC</sequence>
<organism evidence="2 3">
    <name type="scientific">Actinomadura fulvescens</name>
    <dbReference type="NCBI Taxonomy" id="46160"/>
    <lineage>
        <taxon>Bacteria</taxon>
        <taxon>Bacillati</taxon>
        <taxon>Actinomycetota</taxon>
        <taxon>Actinomycetes</taxon>
        <taxon>Streptosporangiales</taxon>
        <taxon>Thermomonosporaceae</taxon>
        <taxon>Actinomadura</taxon>
    </lineage>
</organism>
<proteinExistence type="predicted"/>